<keyword evidence="6" id="KW-0010">Activator</keyword>
<feature type="domain" description="PAS" evidence="11">
    <location>
        <begin position="332"/>
        <end position="395"/>
    </location>
</feature>
<dbReference type="SMART" id="SM00353">
    <property type="entry name" value="HLH"/>
    <property type="match status" value="1"/>
</dbReference>
<evidence type="ECO:0000256" key="2">
    <source>
        <dbReference type="ARBA" id="ARBA00022737"/>
    </source>
</evidence>
<keyword evidence="4" id="KW-0805">Transcription regulation</keyword>
<dbReference type="Pfam" id="PF08447">
    <property type="entry name" value="PAS_3"/>
    <property type="match status" value="1"/>
</dbReference>
<evidence type="ECO:0000256" key="6">
    <source>
        <dbReference type="ARBA" id="ARBA00023159"/>
    </source>
</evidence>
<dbReference type="GO" id="GO:0000977">
    <property type="term" value="F:RNA polymerase II transcription regulatory region sequence-specific DNA binding"/>
    <property type="evidence" value="ECO:0007669"/>
    <property type="project" value="TreeGrafter"/>
</dbReference>
<evidence type="ECO:0000256" key="10">
    <source>
        <dbReference type="SAM" id="MobiDB-lite"/>
    </source>
</evidence>
<feature type="compositionally biased region" description="Low complexity" evidence="10">
    <location>
        <begin position="227"/>
        <end position="240"/>
    </location>
</feature>
<feature type="region of interest" description="Disordered" evidence="10">
    <location>
        <begin position="654"/>
        <end position="680"/>
    </location>
</feature>
<dbReference type="InterPro" id="IPR011598">
    <property type="entry name" value="bHLH_dom"/>
</dbReference>
<keyword evidence="5" id="KW-0238">DNA-binding</keyword>
<accession>A0A8E0S695</accession>
<dbReference type="InterPro" id="IPR001610">
    <property type="entry name" value="PAC"/>
</dbReference>
<dbReference type="GO" id="GO:0005634">
    <property type="term" value="C:nucleus"/>
    <property type="evidence" value="ECO:0007669"/>
    <property type="project" value="UniProtKB-SubCell"/>
</dbReference>
<evidence type="ECO:0000256" key="1">
    <source>
        <dbReference type="ARBA" id="ARBA00004123"/>
    </source>
</evidence>
<dbReference type="Pfam" id="PF23171">
    <property type="entry name" value="bHLH_HIF1A"/>
    <property type="match status" value="1"/>
</dbReference>
<evidence type="ECO:0000313" key="13">
    <source>
        <dbReference type="EMBL" id="KAA0200535.1"/>
    </source>
</evidence>
<dbReference type="GO" id="GO:0005737">
    <property type="term" value="C:cytoplasm"/>
    <property type="evidence" value="ECO:0007669"/>
    <property type="project" value="InterPro"/>
</dbReference>
<dbReference type="PROSITE" id="PS50112">
    <property type="entry name" value="PAS"/>
    <property type="match status" value="2"/>
</dbReference>
<dbReference type="InterPro" id="IPR000014">
    <property type="entry name" value="PAS"/>
</dbReference>
<dbReference type="OrthoDB" id="6021714at2759"/>
<evidence type="ECO:0000259" key="11">
    <source>
        <dbReference type="PROSITE" id="PS50112"/>
    </source>
</evidence>
<evidence type="ECO:0000313" key="14">
    <source>
        <dbReference type="Proteomes" id="UP000728185"/>
    </source>
</evidence>
<sequence length="1065" mass="116836">MQTGCLATPTSYASANTGSGTMNPSAYFYPNYPIFQSEIPGNTMPSTDCVIRAPAFFPPPSIPSGSHDSNQYSPMIMMTGADLMIGSVRLNYPDSYSSSARERPISSSDAIPRSDGTKPYSQLSPYANYPIGATISAPQSLSENFSRHRNDISHTAEELHHTQNHTDRGPVGSEAQYLFYSMLHGRKSGPSTELNSPDETSEMKRNAHHHSQRIPLSGSIPPHPHSHSTNQQQQQQHTPNAPSSATAPTSPRMKEKSKNAARTRREKENTEFYELAKLLPLPSAITSQLDKASIIRLTTSYLKIRSIFPDGLGDAWSMYRASVSLNLTHPMEQDLAPNLFKSMDGFIFIVSPEGKILYISETASVLLGLSQVEMTGNEMIEYLHPLDHEELKQLLTIHSNELANANANTTALLANGHPNSLSSDAFAMTQELCLERSFFLRIKCVLAKRNAGLTTAGYKVIHCSGYLKVRPIKVDGFAYYQNLGLVAFAYAIPSPNANNTEIRLASDMFMFRASLDLKLIFLEGRIASITGFQPQELIDKTLYHLVHAMDADALRRSHEILLAKGQVTTSYYRLLTKIGGWIWMQSYATIVHNSRSSRPNCIVSVNYVLSGVETVGMPLLTEQCGLDGGKLPSCIVIPPPDTKQTSVDPDQMDYASTRKGSGAAVGTKHRLSGKPDSSVGARKRDRRCYLEEEQEFEGDHPGCGGIFGRFNNDFGGIVRSFASDSQKDGLNTSRLARKLNTLPDDSGYSIGRENLGMDVSLTGKSQYCPGFDLNNSASTNPLESNRFGFMNGSPWPMDYETMEIARMQAAKFMEYNTSFDMSHFPPALSESGNEVTVFPPDRKTSGMIHPLQTQNTHETRDQSHIYSKGSAIDKIRPDPMLIDVSQERYPQLTSSSTSDADDQIVRTDDTKHTQQPDSVYTGSSVSLSPSSPAGSVSSTSLRESTGQLEAPTQLSEITRTTTALGVTGTPQIPSITDFSLANPDLFNHSGMLNSFRNPGEIYTSELTYENPEFLPRSSNNGLTTFHPTLSVCETPSSQLRMDALGSPLDSEAVAPFTSAGEYRAL</sequence>
<feature type="domain" description="BHLH" evidence="12">
    <location>
        <begin position="252"/>
        <end position="305"/>
    </location>
</feature>
<name>A0A8E0S695_9TREM</name>
<dbReference type="InterPro" id="IPR001067">
    <property type="entry name" value="Nuc_translocat"/>
</dbReference>
<dbReference type="PANTHER" id="PTHR23043:SF36">
    <property type="entry name" value="PROTEIN SINGLE-MINDED"/>
    <property type="match status" value="1"/>
</dbReference>
<dbReference type="GO" id="GO:0005667">
    <property type="term" value="C:transcription regulator complex"/>
    <property type="evidence" value="ECO:0007669"/>
    <property type="project" value="InterPro"/>
</dbReference>
<dbReference type="SMART" id="SM00086">
    <property type="entry name" value="PAC"/>
    <property type="match status" value="1"/>
</dbReference>
<dbReference type="InterPro" id="IPR036638">
    <property type="entry name" value="HLH_DNA-bd_sf"/>
</dbReference>
<dbReference type="CDD" id="cd00130">
    <property type="entry name" value="PAS"/>
    <property type="match status" value="2"/>
</dbReference>
<dbReference type="GO" id="GO:0046983">
    <property type="term" value="F:protein dimerization activity"/>
    <property type="evidence" value="ECO:0007669"/>
    <property type="project" value="InterPro"/>
</dbReference>
<dbReference type="InterPro" id="IPR013655">
    <property type="entry name" value="PAS_fold_3"/>
</dbReference>
<keyword evidence="8" id="KW-0539">Nucleus</keyword>
<dbReference type="InterPro" id="IPR035965">
    <property type="entry name" value="PAS-like_dom_sf"/>
</dbReference>
<dbReference type="AlphaFoldDB" id="A0A8E0S695"/>
<evidence type="ECO:0000256" key="7">
    <source>
        <dbReference type="ARBA" id="ARBA00023163"/>
    </source>
</evidence>
<keyword evidence="9" id="KW-0379">Hydroxylation</keyword>
<evidence type="ECO:0000259" key="12">
    <source>
        <dbReference type="PROSITE" id="PS50888"/>
    </source>
</evidence>
<evidence type="ECO:0000256" key="4">
    <source>
        <dbReference type="ARBA" id="ARBA00023015"/>
    </source>
</evidence>
<keyword evidence="14" id="KW-1185">Reference proteome</keyword>
<evidence type="ECO:0000256" key="3">
    <source>
        <dbReference type="ARBA" id="ARBA00022843"/>
    </source>
</evidence>
<feature type="domain" description="PAS" evidence="11">
    <location>
        <begin position="510"/>
        <end position="565"/>
    </location>
</feature>
<feature type="region of interest" description="Disordered" evidence="10">
    <location>
        <begin position="185"/>
        <end position="268"/>
    </location>
</feature>
<dbReference type="FunFam" id="3.30.450.20:FF:000015">
    <property type="entry name" value="Hypoxia-inducible factor 1-alpha isoform 1"/>
    <property type="match status" value="1"/>
</dbReference>
<dbReference type="SMART" id="SM00091">
    <property type="entry name" value="PAS"/>
    <property type="match status" value="2"/>
</dbReference>
<evidence type="ECO:0000256" key="9">
    <source>
        <dbReference type="ARBA" id="ARBA00023278"/>
    </source>
</evidence>
<organism evidence="13 14">
    <name type="scientific">Fasciolopsis buskii</name>
    <dbReference type="NCBI Taxonomy" id="27845"/>
    <lineage>
        <taxon>Eukaryota</taxon>
        <taxon>Metazoa</taxon>
        <taxon>Spiralia</taxon>
        <taxon>Lophotrochozoa</taxon>
        <taxon>Platyhelminthes</taxon>
        <taxon>Trematoda</taxon>
        <taxon>Digenea</taxon>
        <taxon>Plagiorchiida</taxon>
        <taxon>Echinostomata</taxon>
        <taxon>Echinostomatoidea</taxon>
        <taxon>Fasciolidae</taxon>
        <taxon>Fasciolopsis</taxon>
    </lineage>
</organism>
<dbReference type="GO" id="GO:0000981">
    <property type="term" value="F:DNA-binding transcription factor activity, RNA polymerase II-specific"/>
    <property type="evidence" value="ECO:0007669"/>
    <property type="project" value="TreeGrafter"/>
</dbReference>
<comment type="subcellular location">
    <subcellularLocation>
        <location evidence="1">Nucleus</location>
    </subcellularLocation>
</comment>
<feature type="compositionally biased region" description="Polar residues" evidence="10">
    <location>
        <begin position="942"/>
        <end position="954"/>
    </location>
</feature>
<feature type="compositionally biased region" description="Low complexity" evidence="10">
    <location>
        <begin position="921"/>
        <end position="941"/>
    </location>
</feature>
<feature type="region of interest" description="Disordered" evidence="10">
    <location>
        <begin position="95"/>
        <end position="123"/>
    </location>
</feature>
<dbReference type="FunFam" id="4.10.280.10:FF:000007">
    <property type="entry name" value="single-minded homolog 1 isoform X1"/>
    <property type="match status" value="1"/>
</dbReference>
<dbReference type="PRINTS" id="PR00785">
    <property type="entry name" value="NCTRNSLOCATR"/>
</dbReference>
<dbReference type="Proteomes" id="UP000728185">
    <property type="component" value="Unassembled WGS sequence"/>
</dbReference>
<evidence type="ECO:0000256" key="8">
    <source>
        <dbReference type="ARBA" id="ARBA00023242"/>
    </source>
</evidence>
<dbReference type="InterPro" id="IPR013767">
    <property type="entry name" value="PAS_fold"/>
</dbReference>
<dbReference type="Pfam" id="PF00989">
    <property type="entry name" value="PAS"/>
    <property type="match status" value="1"/>
</dbReference>
<evidence type="ECO:0000256" key="5">
    <source>
        <dbReference type="ARBA" id="ARBA00023125"/>
    </source>
</evidence>
<keyword evidence="2" id="KW-0677">Repeat</keyword>
<dbReference type="PANTHER" id="PTHR23043">
    <property type="entry name" value="HYPOXIA-INDUCIBLE FACTOR 1 ALPHA"/>
    <property type="match status" value="1"/>
</dbReference>
<keyword evidence="3" id="KW-0832">Ubl conjugation</keyword>
<dbReference type="Gene3D" id="4.10.280.10">
    <property type="entry name" value="Helix-loop-helix DNA-binding domain"/>
    <property type="match status" value="1"/>
</dbReference>
<gene>
    <name evidence="13" type="ORF">FBUS_01023</name>
</gene>
<dbReference type="EMBL" id="LUCM01000451">
    <property type="protein sequence ID" value="KAA0200535.1"/>
    <property type="molecule type" value="Genomic_DNA"/>
</dbReference>
<comment type="caution">
    <text evidence="13">The sequence shown here is derived from an EMBL/GenBank/DDBJ whole genome shotgun (WGS) entry which is preliminary data.</text>
</comment>
<proteinExistence type="predicted"/>
<dbReference type="SUPFAM" id="SSF55785">
    <property type="entry name" value="PYP-like sensor domain (PAS domain)"/>
    <property type="match status" value="2"/>
</dbReference>
<dbReference type="PROSITE" id="PS50888">
    <property type="entry name" value="BHLH"/>
    <property type="match status" value="1"/>
</dbReference>
<feature type="compositionally biased region" description="Basic and acidic residues" evidence="10">
    <location>
        <begin position="252"/>
        <end position="268"/>
    </location>
</feature>
<reference evidence="13" key="1">
    <citation type="submission" date="2019-05" db="EMBL/GenBank/DDBJ databases">
        <title>Annotation for the trematode Fasciolopsis buski.</title>
        <authorList>
            <person name="Choi Y.-J."/>
        </authorList>
    </citation>
    <scope>NUCLEOTIDE SEQUENCE</scope>
    <source>
        <strain evidence="13">HT</strain>
        <tissue evidence="13">Whole worm</tissue>
    </source>
</reference>
<keyword evidence="7" id="KW-0804">Transcription</keyword>
<dbReference type="NCBIfam" id="TIGR00229">
    <property type="entry name" value="sensory_box"/>
    <property type="match status" value="1"/>
</dbReference>
<feature type="region of interest" description="Disordered" evidence="10">
    <location>
        <begin position="908"/>
        <end position="954"/>
    </location>
</feature>
<dbReference type="Gene3D" id="3.30.450.20">
    <property type="entry name" value="PAS domain"/>
    <property type="match status" value="2"/>
</dbReference>
<dbReference type="SUPFAM" id="SSF47459">
    <property type="entry name" value="HLH, helix-loop-helix DNA-binding domain"/>
    <property type="match status" value="1"/>
</dbReference>
<feature type="compositionally biased region" description="Polar residues" evidence="10">
    <location>
        <begin position="189"/>
        <end position="198"/>
    </location>
</feature>
<protein>
    <submittedName>
        <fullName evidence="13">Single-minded protein 1</fullName>
    </submittedName>
</protein>